<dbReference type="AlphaFoldDB" id="A0A9P7STW2"/>
<organism evidence="3 5">
    <name type="scientific">Claviceps arundinis</name>
    <dbReference type="NCBI Taxonomy" id="1623583"/>
    <lineage>
        <taxon>Eukaryota</taxon>
        <taxon>Fungi</taxon>
        <taxon>Dikarya</taxon>
        <taxon>Ascomycota</taxon>
        <taxon>Pezizomycotina</taxon>
        <taxon>Sordariomycetes</taxon>
        <taxon>Hypocreomycetidae</taxon>
        <taxon>Hypocreales</taxon>
        <taxon>Clavicipitaceae</taxon>
        <taxon>Claviceps</taxon>
    </lineage>
</organism>
<dbReference type="Proteomes" id="UP000784919">
    <property type="component" value="Unassembled WGS sequence"/>
</dbReference>
<accession>A0A9P7STW2</accession>
<evidence type="ECO:0000313" key="3">
    <source>
        <dbReference type="EMBL" id="KAG5977319.1"/>
    </source>
</evidence>
<gene>
    <name evidence="3" type="ORF">E4U56_008144</name>
    <name evidence="2" type="ORF">E4U57_000720</name>
</gene>
<evidence type="ECO:0000256" key="1">
    <source>
        <dbReference type="SAM" id="MobiDB-lite"/>
    </source>
</evidence>
<evidence type="ECO:0000313" key="2">
    <source>
        <dbReference type="EMBL" id="KAG5959384.1"/>
    </source>
</evidence>
<feature type="compositionally biased region" description="Polar residues" evidence="1">
    <location>
        <begin position="45"/>
        <end position="57"/>
    </location>
</feature>
<name>A0A9P7STW2_9HYPO</name>
<feature type="region of interest" description="Disordered" evidence="1">
    <location>
        <begin position="1"/>
        <end position="57"/>
    </location>
</feature>
<protein>
    <submittedName>
        <fullName evidence="3">Uncharacterized protein</fullName>
    </submittedName>
</protein>
<evidence type="ECO:0000313" key="5">
    <source>
        <dbReference type="Proteomes" id="UP000784919"/>
    </source>
</evidence>
<keyword evidence="4" id="KW-1185">Reference proteome</keyword>
<dbReference type="Proteomes" id="UP000742024">
    <property type="component" value="Unassembled WGS sequence"/>
</dbReference>
<evidence type="ECO:0000313" key="4">
    <source>
        <dbReference type="Proteomes" id="UP000742024"/>
    </source>
</evidence>
<comment type="caution">
    <text evidence="3">The sequence shown here is derived from an EMBL/GenBank/DDBJ whole genome shotgun (WGS) entry which is preliminary data.</text>
</comment>
<dbReference type="EMBL" id="SRPR01000121">
    <property type="protein sequence ID" value="KAG5959384.1"/>
    <property type="molecule type" value="Genomic_DNA"/>
</dbReference>
<sequence>MEIRSLSHGTKGLSTQPICANGAERKRREGIATPPSRIRGLHLLDQNQSSRTMSTAV</sequence>
<proteinExistence type="predicted"/>
<dbReference type="EMBL" id="SRPS01000009">
    <property type="protein sequence ID" value="KAG5977319.1"/>
    <property type="molecule type" value="Genomic_DNA"/>
</dbReference>
<reference evidence="3 4" key="1">
    <citation type="journal article" date="2020" name="bioRxiv">
        <title>Whole genome comparisons of ergot fungi reveals the divergence and evolution of species within the genus Claviceps are the result of varying mechanisms driving genome evolution and host range expansion.</title>
        <authorList>
            <person name="Wyka S.A."/>
            <person name="Mondo S.J."/>
            <person name="Liu M."/>
            <person name="Dettman J."/>
            <person name="Nalam V."/>
            <person name="Broders K.D."/>
        </authorList>
    </citation>
    <scope>NUCLEOTIDE SEQUENCE</scope>
    <source>
        <strain evidence="3">CCC 1102</strain>
        <strain evidence="2 4">LM583</strain>
    </source>
</reference>